<sequence>MDLPPLSFHAFLEEQWNNEEDPEEMETMMKLVPPPYHHYLNLFSRVKAETLPPHHACYHLIGLEGLLLPAGVTCSLSNHGSETLQA</sequence>
<comment type="caution">
    <text evidence="1">The sequence shown here is derived from an EMBL/GenBank/DDBJ whole genome shotgun (WGS) entry which is preliminary data.</text>
</comment>
<evidence type="ECO:0000313" key="2">
    <source>
        <dbReference type="Proteomes" id="UP000765509"/>
    </source>
</evidence>
<organism evidence="1 2">
    <name type="scientific">Austropuccinia psidii MF-1</name>
    <dbReference type="NCBI Taxonomy" id="1389203"/>
    <lineage>
        <taxon>Eukaryota</taxon>
        <taxon>Fungi</taxon>
        <taxon>Dikarya</taxon>
        <taxon>Basidiomycota</taxon>
        <taxon>Pucciniomycotina</taxon>
        <taxon>Pucciniomycetes</taxon>
        <taxon>Pucciniales</taxon>
        <taxon>Sphaerophragmiaceae</taxon>
        <taxon>Austropuccinia</taxon>
    </lineage>
</organism>
<accession>A0A9Q3FMY3</accession>
<keyword evidence="2" id="KW-1185">Reference proteome</keyword>
<reference evidence="1" key="1">
    <citation type="submission" date="2021-03" db="EMBL/GenBank/DDBJ databases">
        <title>Draft genome sequence of rust myrtle Austropuccinia psidii MF-1, a brazilian biotype.</title>
        <authorList>
            <person name="Quecine M.C."/>
            <person name="Pachon D.M.R."/>
            <person name="Bonatelli M.L."/>
            <person name="Correr F.H."/>
            <person name="Franceschini L.M."/>
            <person name="Leite T.F."/>
            <person name="Margarido G.R.A."/>
            <person name="Almeida C.A."/>
            <person name="Ferrarezi J.A."/>
            <person name="Labate C.A."/>
        </authorList>
    </citation>
    <scope>NUCLEOTIDE SEQUENCE</scope>
    <source>
        <strain evidence="1">MF-1</strain>
    </source>
</reference>
<evidence type="ECO:0000313" key="1">
    <source>
        <dbReference type="EMBL" id="MBW0540763.1"/>
    </source>
</evidence>
<protein>
    <submittedName>
        <fullName evidence="1">Uncharacterized protein</fullName>
    </submittedName>
</protein>
<name>A0A9Q3FMY3_9BASI</name>
<gene>
    <name evidence="1" type="ORF">O181_080478</name>
</gene>
<proteinExistence type="predicted"/>
<dbReference type="OrthoDB" id="2447685at2759"/>
<dbReference type="EMBL" id="AVOT02045411">
    <property type="protein sequence ID" value="MBW0540763.1"/>
    <property type="molecule type" value="Genomic_DNA"/>
</dbReference>
<dbReference type="Proteomes" id="UP000765509">
    <property type="component" value="Unassembled WGS sequence"/>
</dbReference>
<dbReference type="AlphaFoldDB" id="A0A9Q3FMY3"/>